<evidence type="ECO:0000313" key="2">
    <source>
        <dbReference type="EMBL" id="RFU15698.1"/>
    </source>
</evidence>
<evidence type="ECO:0000256" key="1">
    <source>
        <dbReference type="SAM" id="SignalP"/>
    </source>
</evidence>
<name>A0A372ILD8_9BACT</name>
<feature type="signal peptide" evidence="1">
    <location>
        <begin position="1"/>
        <end position="22"/>
    </location>
</feature>
<dbReference type="Proteomes" id="UP000264702">
    <property type="component" value="Unassembled WGS sequence"/>
</dbReference>
<reference evidence="2 3" key="1">
    <citation type="submission" date="2018-08" db="EMBL/GenBank/DDBJ databases">
        <title>Acidipila sp. 4G-K13, an acidobacterium isolated from forest soil.</title>
        <authorList>
            <person name="Gao Z.-H."/>
            <person name="Qiu L.-H."/>
        </authorList>
    </citation>
    <scope>NUCLEOTIDE SEQUENCE [LARGE SCALE GENOMIC DNA]</scope>
    <source>
        <strain evidence="2 3">4G-K13</strain>
    </source>
</reference>
<feature type="chain" id="PRO_5017042787" evidence="1">
    <location>
        <begin position="23"/>
        <end position="866"/>
    </location>
</feature>
<sequence length="866" mass="93003">MNSIGMRHFPWLLLLVSTIAGAQTLTFNDASVLQAHPKRIGHNVGSLSYYDNSQVFKNLLGTGNPGFEPFSIRQIWPSGDEGTRTTFVSPDSYDPVAEDYWKGAEFSIVQSQRHGAELGCSGTIAGNSRSDFRKGQGVTFTFAAPCAAATAAGDVMIVSKVTDPTPEAVWEGDRSAGSNGLAAVQIPRGGKLTSLTTGLCAACGTQSLVMDATAPGSSSGFTLYYDNLQIANTTPDIYVLHRGTYQLSFEAKITAGSPQLRTSLERLSTSSNRLRCAPFAPKLTGQWAEYTENCEAAEVGIATGDANCVAGGKTTDCTAPGPGMFTVAVTGGAVAFDNLSFRKISGQNPRNPSVFRDEVVDTLVRSGSQVLRFWGSQNGETAWNWTQPDQAMGRAYSGTGFYNEGMGEGISLNDFLVLCETVQKISGKPVVPYIELPVTLEGDDPVNLTEFLDAPAVTKYGARRAALGQTQPWTSVFSEIDLSFCNECWNFAFAGQNLPWRKNATYYGDYSERAHAIFQPIRTRDPYFPPDVIRLGIGFQTATTFQADLAIENVCGPKKDGCPDYAEINAYTSLGMSPPSMDAAWASALVEPYNNIYNPRSQTKVYQSLKDYQNLHACGPKGTSRCEVAVYEENNSTMQSCGTKCTPPARNLTQDEEDELTSGAGQGIVAALEGLLNERAGILSQAFFTLTGVYNGTSNPPDLYAKLWGDVVDMGGATENVRPQFLGVELVNHAIEGEMTDCDFTSGLPTYDYPGDPADNDQPAMDHVPWLYAFCFRSGAERSFVLINTNPLTSYTVGFAGTAAPQGTVKVMQYAPGALNLMNDSRTGSTTYLTAATVALTNSTLSSPASVTVPPHSVTAYSFRAP</sequence>
<accession>A0A372ILD8</accession>
<organism evidence="2 3">
    <name type="scientific">Paracidobacterium acidisoli</name>
    <dbReference type="NCBI Taxonomy" id="2303751"/>
    <lineage>
        <taxon>Bacteria</taxon>
        <taxon>Pseudomonadati</taxon>
        <taxon>Acidobacteriota</taxon>
        <taxon>Terriglobia</taxon>
        <taxon>Terriglobales</taxon>
        <taxon>Acidobacteriaceae</taxon>
        <taxon>Paracidobacterium</taxon>
    </lineage>
</organism>
<dbReference type="EMBL" id="QVQT01000005">
    <property type="protein sequence ID" value="RFU15698.1"/>
    <property type="molecule type" value="Genomic_DNA"/>
</dbReference>
<gene>
    <name evidence="2" type="ORF">D0Y96_14680</name>
</gene>
<dbReference type="Gene3D" id="3.20.20.80">
    <property type="entry name" value="Glycosidases"/>
    <property type="match status" value="1"/>
</dbReference>
<keyword evidence="1" id="KW-0732">Signal</keyword>
<keyword evidence="3" id="KW-1185">Reference proteome</keyword>
<dbReference type="AlphaFoldDB" id="A0A372ILD8"/>
<protein>
    <submittedName>
        <fullName evidence="2">Uncharacterized protein</fullName>
    </submittedName>
</protein>
<comment type="caution">
    <text evidence="2">The sequence shown here is derived from an EMBL/GenBank/DDBJ whole genome shotgun (WGS) entry which is preliminary data.</text>
</comment>
<proteinExistence type="predicted"/>
<evidence type="ECO:0000313" key="3">
    <source>
        <dbReference type="Proteomes" id="UP000264702"/>
    </source>
</evidence>